<evidence type="ECO:0000313" key="3">
    <source>
        <dbReference type="Proteomes" id="UP000562027"/>
    </source>
</evidence>
<feature type="domain" description="MIP18 family-like" evidence="1">
    <location>
        <begin position="10"/>
        <end position="82"/>
    </location>
</feature>
<sequence length="109" mass="11875">MNESDMAALRQRIMDALAQVMDPEIGESIVALGLLESLSLSPGLAELLLIPTSATCPMADQLMEEAGRAIEAQCPPDWRVEVDMDWGLPWSPARMTPALRARLGWSEAP</sequence>
<dbReference type="RefSeq" id="WP_221439581.1">
    <property type="nucleotide sequence ID" value="NZ_JACHLP010000005.1"/>
</dbReference>
<dbReference type="InterPro" id="IPR002744">
    <property type="entry name" value="MIP18-like"/>
</dbReference>
<protein>
    <submittedName>
        <fullName evidence="2">Metal-sulfur cluster biosynthetic enzyme</fullName>
    </submittedName>
</protein>
<gene>
    <name evidence="2" type="ORF">HNP55_002765</name>
</gene>
<dbReference type="InterPro" id="IPR052339">
    <property type="entry name" value="Fe-S_Maturation_MIP18"/>
</dbReference>
<dbReference type="Pfam" id="PF01883">
    <property type="entry name" value="FeS_assembly_P"/>
    <property type="match status" value="1"/>
</dbReference>
<accession>A0A840LDT3</accession>
<dbReference type="PANTHER" id="PTHR42831:SF1">
    <property type="entry name" value="FE-S PROTEIN MATURATION AUXILIARY FACTOR YITW"/>
    <property type="match status" value="1"/>
</dbReference>
<dbReference type="SUPFAM" id="SSF117916">
    <property type="entry name" value="Fe-S cluster assembly (FSCA) domain-like"/>
    <property type="match status" value="1"/>
</dbReference>
<keyword evidence="3" id="KW-1185">Reference proteome</keyword>
<evidence type="ECO:0000259" key="1">
    <source>
        <dbReference type="Pfam" id="PF01883"/>
    </source>
</evidence>
<dbReference type="Proteomes" id="UP000562027">
    <property type="component" value="Unassembled WGS sequence"/>
</dbReference>
<organism evidence="2 3">
    <name type="scientific">Roseateles oligotrophus</name>
    <dbReference type="NCBI Taxonomy" id="1769250"/>
    <lineage>
        <taxon>Bacteria</taxon>
        <taxon>Pseudomonadati</taxon>
        <taxon>Pseudomonadota</taxon>
        <taxon>Betaproteobacteria</taxon>
        <taxon>Burkholderiales</taxon>
        <taxon>Sphaerotilaceae</taxon>
        <taxon>Roseateles</taxon>
    </lineage>
</organism>
<evidence type="ECO:0000313" key="2">
    <source>
        <dbReference type="EMBL" id="MBB4844229.1"/>
    </source>
</evidence>
<dbReference type="AlphaFoldDB" id="A0A840LDT3"/>
<dbReference type="InterPro" id="IPR034904">
    <property type="entry name" value="FSCA_dom_sf"/>
</dbReference>
<proteinExistence type="predicted"/>
<name>A0A840LDT3_9BURK</name>
<comment type="caution">
    <text evidence="2">The sequence shown here is derived from an EMBL/GenBank/DDBJ whole genome shotgun (WGS) entry which is preliminary data.</text>
</comment>
<dbReference type="EMBL" id="JACHLP010000005">
    <property type="protein sequence ID" value="MBB4844229.1"/>
    <property type="molecule type" value="Genomic_DNA"/>
</dbReference>
<dbReference type="Gene3D" id="3.30.300.130">
    <property type="entry name" value="Fe-S cluster assembly (FSCA)"/>
    <property type="match status" value="1"/>
</dbReference>
<reference evidence="2 3" key="1">
    <citation type="submission" date="2020-08" db="EMBL/GenBank/DDBJ databases">
        <title>Functional genomics of gut bacteria from endangered species of beetles.</title>
        <authorList>
            <person name="Carlos-Shanley C."/>
        </authorList>
    </citation>
    <scope>NUCLEOTIDE SEQUENCE [LARGE SCALE GENOMIC DNA]</scope>
    <source>
        <strain evidence="2 3">S00239</strain>
    </source>
</reference>
<dbReference type="PANTHER" id="PTHR42831">
    <property type="entry name" value="FE-S PROTEIN MATURATION AUXILIARY FACTOR YITW"/>
    <property type="match status" value="1"/>
</dbReference>